<evidence type="ECO:0000256" key="1">
    <source>
        <dbReference type="ARBA" id="ARBA00022741"/>
    </source>
</evidence>
<dbReference type="InterPro" id="IPR001245">
    <property type="entry name" value="Ser-Thr/Tyr_kinase_cat_dom"/>
</dbReference>
<dbReference type="Gene3D" id="1.10.510.10">
    <property type="entry name" value="Transferase(Phosphotransferase) domain 1"/>
    <property type="match status" value="1"/>
</dbReference>
<dbReference type="Proteomes" id="UP001219525">
    <property type="component" value="Unassembled WGS sequence"/>
</dbReference>
<evidence type="ECO:0000256" key="3">
    <source>
        <dbReference type="PROSITE-ProRule" id="PRU10141"/>
    </source>
</evidence>
<gene>
    <name evidence="5" type="ORF">GGX14DRAFT_326827</name>
</gene>
<feature type="non-terminal residue" evidence="5">
    <location>
        <position position="1"/>
    </location>
</feature>
<dbReference type="PRINTS" id="PR00109">
    <property type="entry name" value="TYRKINASE"/>
</dbReference>
<dbReference type="PROSITE" id="PS50011">
    <property type="entry name" value="PROTEIN_KINASE_DOM"/>
    <property type="match status" value="1"/>
</dbReference>
<protein>
    <submittedName>
        <fullName evidence="5">Kinase-like domain-containing protein</fullName>
    </submittedName>
</protein>
<dbReference type="InterPro" id="IPR051681">
    <property type="entry name" value="Ser/Thr_Kinases-Pseudokinases"/>
</dbReference>
<dbReference type="PANTHER" id="PTHR44329:SF298">
    <property type="entry name" value="MIXED LINEAGE KINASE DOMAIN-LIKE PROTEIN"/>
    <property type="match status" value="1"/>
</dbReference>
<dbReference type="SUPFAM" id="SSF56112">
    <property type="entry name" value="Protein kinase-like (PK-like)"/>
    <property type="match status" value="1"/>
</dbReference>
<dbReference type="AlphaFoldDB" id="A0AAD6V6Y0"/>
<keyword evidence="2 3" id="KW-0067">ATP-binding</keyword>
<feature type="binding site" evidence="3">
    <location>
        <position position="30"/>
    </location>
    <ligand>
        <name>ATP</name>
        <dbReference type="ChEBI" id="CHEBI:30616"/>
    </ligand>
</feature>
<dbReference type="InterPro" id="IPR017441">
    <property type="entry name" value="Protein_kinase_ATP_BS"/>
</dbReference>
<evidence type="ECO:0000313" key="6">
    <source>
        <dbReference type="Proteomes" id="UP001219525"/>
    </source>
</evidence>
<dbReference type="InterPro" id="IPR011009">
    <property type="entry name" value="Kinase-like_dom_sf"/>
</dbReference>
<keyword evidence="5" id="KW-0418">Kinase</keyword>
<dbReference type="PROSITE" id="PS00109">
    <property type="entry name" value="PROTEIN_KINASE_TYR"/>
    <property type="match status" value="1"/>
</dbReference>
<evidence type="ECO:0000313" key="5">
    <source>
        <dbReference type="EMBL" id="KAJ7202554.1"/>
    </source>
</evidence>
<keyword evidence="6" id="KW-1185">Reference proteome</keyword>
<dbReference type="PANTHER" id="PTHR44329">
    <property type="entry name" value="SERINE/THREONINE-PROTEIN KINASE TNNI3K-RELATED"/>
    <property type="match status" value="1"/>
</dbReference>
<dbReference type="EMBL" id="JARJCW010000054">
    <property type="protein sequence ID" value="KAJ7202554.1"/>
    <property type="molecule type" value="Genomic_DNA"/>
</dbReference>
<organism evidence="5 6">
    <name type="scientific">Mycena pura</name>
    <dbReference type="NCBI Taxonomy" id="153505"/>
    <lineage>
        <taxon>Eukaryota</taxon>
        <taxon>Fungi</taxon>
        <taxon>Dikarya</taxon>
        <taxon>Basidiomycota</taxon>
        <taxon>Agaricomycotina</taxon>
        <taxon>Agaricomycetes</taxon>
        <taxon>Agaricomycetidae</taxon>
        <taxon>Agaricales</taxon>
        <taxon>Marasmiineae</taxon>
        <taxon>Mycenaceae</taxon>
        <taxon>Mycena</taxon>
    </lineage>
</organism>
<proteinExistence type="predicted"/>
<accession>A0AAD6V6Y0</accession>
<keyword evidence="5" id="KW-0808">Transferase</keyword>
<dbReference type="InterPro" id="IPR000719">
    <property type="entry name" value="Prot_kinase_dom"/>
</dbReference>
<feature type="domain" description="Protein kinase" evidence="4">
    <location>
        <begin position="3"/>
        <end position="259"/>
    </location>
</feature>
<dbReference type="PROSITE" id="PS00107">
    <property type="entry name" value="PROTEIN_KINASE_ATP"/>
    <property type="match status" value="1"/>
</dbReference>
<dbReference type="PIRSF" id="PIRSF000654">
    <property type="entry name" value="Integrin-linked_kinase"/>
    <property type="match status" value="1"/>
</dbReference>
<dbReference type="Pfam" id="PF07714">
    <property type="entry name" value="PK_Tyr_Ser-Thr"/>
    <property type="match status" value="1"/>
</dbReference>
<comment type="caution">
    <text evidence="5">The sequence shown here is derived from an EMBL/GenBank/DDBJ whole genome shotgun (WGS) entry which is preliminary data.</text>
</comment>
<dbReference type="GO" id="GO:0004674">
    <property type="term" value="F:protein serine/threonine kinase activity"/>
    <property type="evidence" value="ECO:0007669"/>
    <property type="project" value="TreeGrafter"/>
</dbReference>
<dbReference type="GO" id="GO:0005524">
    <property type="term" value="F:ATP binding"/>
    <property type="evidence" value="ECO:0007669"/>
    <property type="project" value="UniProtKB-UniRule"/>
</dbReference>
<evidence type="ECO:0000256" key="2">
    <source>
        <dbReference type="ARBA" id="ARBA00022840"/>
    </source>
</evidence>
<feature type="non-terminal residue" evidence="5">
    <location>
        <position position="259"/>
    </location>
</feature>
<evidence type="ECO:0000259" key="4">
    <source>
        <dbReference type="PROSITE" id="PS50011"/>
    </source>
</evidence>
<dbReference type="InterPro" id="IPR008266">
    <property type="entry name" value="Tyr_kinase_AS"/>
</dbReference>
<name>A0AAD6V6Y0_9AGAR</name>
<reference evidence="5" key="1">
    <citation type="submission" date="2023-03" db="EMBL/GenBank/DDBJ databases">
        <title>Massive genome expansion in bonnet fungi (Mycena s.s.) driven by repeated elements and novel gene families across ecological guilds.</title>
        <authorList>
            <consortium name="Lawrence Berkeley National Laboratory"/>
            <person name="Harder C.B."/>
            <person name="Miyauchi S."/>
            <person name="Viragh M."/>
            <person name="Kuo A."/>
            <person name="Thoen E."/>
            <person name="Andreopoulos B."/>
            <person name="Lu D."/>
            <person name="Skrede I."/>
            <person name="Drula E."/>
            <person name="Henrissat B."/>
            <person name="Morin E."/>
            <person name="Kohler A."/>
            <person name="Barry K."/>
            <person name="LaButti K."/>
            <person name="Morin E."/>
            <person name="Salamov A."/>
            <person name="Lipzen A."/>
            <person name="Mereny Z."/>
            <person name="Hegedus B."/>
            <person name="Baldrian P."/>
            <person name="Stursova M."/>
            <person name="Weitz H."/>
            <person name="Taylor A."/>
            <person name="Grigoriev I.V."/>
            <person name="Nagy L.G."/>
            <person name="Martin F."/>
            <person name="Kauserud H."/>
        </authorList>
    </citation>
    <scope>NUCLEOTIDE SEQUENCE</scope>
    <source>
        <strain evidence="5">9144</strain>
    </source>
</reference>
<sequence>YEVDREEKIGIGFFGDVYKGTWRGRTVAIKFLVKTTPRDLFLREVDIWKGLKHPNVLDLYGASEASGNGPWFFVYPYMRLGRLGTFLHSMAQQGDAAENGHEGDLLRYMHEVANGMEYLHGEGVLHGDLRAANVLVDDRIHCQVCDFGQNEMKSEAHRINGTAPAYGTLRWQAPELIRGSNELTPEMDVYAYAICCIEILSMGRLPWPLMSDDDVRNIILSIKTRPQIPATRFTTPALEALLHMCWDEDPAARLPFSKI</sequence>
<keyword evidence="1 3" id="KW-0547">Nucleotide-binding</keyword>